<gene>
    <name evidence="9 13" type="primary">ung</name>
    <name evidence="13" type="ORF">NCTC11801_01584</name>
</gene>
<keyword evidence="9" id="KW-0963">Cytoplasm</keyword>
<keyword evidence="8 9" id="KW-0234">DNA repair</keyword>
<dbReference type="FunFam" id="3.40.470.10:FF:000001">
    <property type="entry name" value="Uracil-DNA glycosylase"/>
    <property type="match status" value="1"/>
</dbReference>
<feature type="active site" description="Proton acceptor" evidence="9 10">
    <location>
        <position position="64"/>
    </location>
</feature>
<dbReference type="NCBIfam" id="NF003589">
    <property type="entry name" value="PRK05254.1-2"/>
    <property type="match status" value="1"/>
</dbReference>
<dbReference type="Gene3D" id="3.40.470.10">
    <property type="entry name" value="Uracil-DNA glycosylase-like domain"/>
    <property type="match status" value="1"/>
</dbReference>
<keyword evidence="7 9" id="KW-0378">Hydrolase</keyword>
<keyword evidence="6 9" id="KW-0227">DNA damage</keyword>
<evidence type="ECO:0000256" key="8">
    <source>
        <dbReference type="ARBA" id="ARBA00023204"/>
    </source>
</evidence>
<dbReference type="HAMAP" id="MF_00148">
    <property type="entry name" value="UDG"/>
    <property type="match status" value="1"/>
</dbReference>
<dbReference type="OMA" id="PDNGYLM"/>
<dbReference type="Proteomes" id="UP000254208">
    <property type="component" value="Unassembled WGS sequence"/>
</dbReference>
<dbReference type="PANTHER" id="PTHR11264">
    <property type="entry name" value="URACIL-DNA GLYCOSYLASE"/>
    <property type="match status" value="1"/>
</dbReference>
<dbReference type="AlphaFoldDB" id="A0A1B8SQ59"/>
<evidence type="ECO:0000259" key="12">
    <source>
        <dbReference type="SMART" id="SM00986"/>
    </source>
</evidence>
<dbReference type="InterPro" id="IPR002043">
    <property type="entry name" value="UDG_fam1"/>
</dbReference>
<feature type="domain" description="Uracil-DNA glycosylase-like" evidence="12">
    <location>
        <begin position="49"/>
        <end position="210"/>
    </location>
</feature>
<dbReference type="PROSITE" id="PS00130">
    <property type="entry name" value="U_DNA_GLYCOSYLASE"/>
    <property type="match status" value="1"/>
</dbReference>
<dbReference type="EMBL" id="UGTZ01000001">
    <property type="protein sequence ID" value="SUC30653.1"/>
    <property type="molecule type" value="Genomic_DNA"/>
</dbReference>
<dbReference type="NCBIfam" id="TIGR00628">
    <property type="entry name" value="ung"/>
    <property type="match status" value="1"/>
</dbReference>
<evidence type="ECO:0000256" key="2">
    <source>
        <dbReference type="ARBA" id="ARBA00002631"/>
    </source>
</evidence>
<keyword evidence="13" id="KW-0326">Glycosidase</keyword>
<evidence type="ECO:0000256" key="11">
    <source>
        <dbReference type="RuleBase" id="RU003780"/>
    </source>
</evidence>
<dbReference type="NCBIfam" id="NF003592">
    <property type="entry name" value="PRK05254.1-5"/>
    <property type="match status" value="1"/>
</dbReference>
<dbReference type="GeneID" id="93672566"/>
<dbReference type="PANTHER" id="PTHR11264:SF0">
    <property type="entry name" value="URACIL-DNA GLYCOSYLASE"/>
    <property type="match status" value="1"/>
</dbReference>
<dbReference type="CDD" id="cd10027">
    <property type="entry name" value="UDG-F1-like"/>
    <property type="match status" value="1"/>
</dbReference>
<dbReference type="RefSeq" id="WP_004912838.1">
    <property type="nucleotide sequence ID" value="NZ_ABEXOA020000134.1"/>
</dbReference>
<dbReference type="NCBIfam" id="NF003588">
    <property type="entry name" value="PRK05254.1-1"/>
    <property type="match status" value="1"/>
</dbReference>
<evidence type="ECO:0000256" key="9">
    <source>
        <dbReference type="HAMAP-Rule" id="MF_00148"/>
    </source>
</evidence>
<comment type="catalytic activity">
    <reaction evidence="1 9 11">
        <text>Hydrolyzes single-stranded DNA or mismatched double-stranded DNA and polynucleotides, releasing free uracil.</text>
        <dbReference type="EC" id="3.2.2.27"/>
    </reaction>
</comment>
<dbReference type="NCBIfam" id="NF003591">
    <property type="entry name" value="PRK05254.1-4"/>
    <property type="match status" value="1"/>
</dbReference>
<evidence type="ECO:0000313" key="14">
    <source>
        <dbReference type="Proteomes" id="UP000254208"/>
    </source>
</evidence>
<dbReference type="Pfam" id="PF03167">
    <property type="entry name" value="UDG"/>
    <property type="match status" value="1"/>
</dbReference>
<organism evidence="13 14">
    <name type="scientific">Providencia rettgeri</name>
    <dbReference type="NCBI Taxonomy" id="587"/>
    <lineage>
        <taxon>Bacteria</taxon>
        <taxon>Pseudomonadati</taxon>
        <taxon>Pseudomonadota</taxon>
        <taxon>Gammaproteobacteria</taxon>
        <taxon>Enterobacterales</taxon>
        <taxon>Morganellaceae</taxon>
        <taxon>Providencia</taxon>
    </lineage>
</organism>
<proteinExistence type="inferred from homology"/>
<evidence type="ECO:0000256" key="4">
    <source>
        <dbReference type="ARBA" id="ARBA00012030"/>
    </source>
</evidence>
<evidence type="ECO:0000256" key="5">
    <source>
        <dbReference type="ARBA" id="ARBA00018429"/>
    </source>
</evidence>
<dbReference type="InterPro" id="IPR018085">
    <property type="entry name" value="Ura-DNA_Glyclase_AS"/>
</dbReference>
<comment type="subcellular location">
    <subcellularLocation>
        <location evidence="9">Cytoplasm</location>
    </subcellularLocation>
</comment>
<name>A0A1B8SQ59_PRORE</name>
<sequence length="231" mass="25822">MSNSITWHDVIGPEKSKPYFKETLAYVAEQRKNGKIIYPAQDDVFNAFRYTELADIKVVILGQDPYHGPGQAHGLSFSVLPGIKPPPSLVNMYKELEKDIAGFQRPNHGYLLSWAQQGVLLLNTVLTVEQGNAHSHAHLGWETFTDKVIEAINENTQGVIFLLWGSHAQKKGKIIDTKRHHVLKAPHPSPLSAHRGFLGCGHFSQTNTILEQQGKTPIDWNPVIDEPNLQP</sequence>
<evidence type="ECO:0000256" key="10">
    <source>
        <dbReference type="PROSITE-ProRule" id="PRU10072"/>
    </source>
</evidence>
<evidence type="ECO:0000256" key="6">
    <source>
        <dbReference type="ARBA" id="ARBA00022763"/>
    </source>
</evidence>
<dbReference type="GO" id="GO:0004844">
    <property type="term" value="F:uracil DNA N-glycosylase activity"/>
    <property type="evidence" value="ECO:0007669"/>
    <property type="project" value="UniProtKB-UniRule"/>
</dbReference>
<evidence type="ECO:0000256" key="3">
    <source>
        <dbReference type="ARBA" id="ARBA00008184"/>
    </source>
</evidence>
<accession>A0A1B8SQ59</accession>
<dbReference type="SMART" id="SM00986">
    <property type="entry name" value="UDG"/>
    <property type="match status" value="1"/>
</dbReference>
<dbReference type="SMART" id="SM00987">
    <property type="entry name" value="UreE_C"/>
    <property type="match status" value="1"/>
</dbReference>
<evidence type="ECO:0000256" key="7">
    <source>
        <dbReference type="ARBA" id="ARBA00022801"/>
    </source>
</evidence>
<evidence type="ECO:0000313" key="13">
    <source>
        <dbReference type="EMBL" id="SUC30653.1"/>
    </source>
</evidence>
<dbReference type="EC" id="3.2.2.27" evidence="4 9"/>
<dbReference type="GO" id="GO:0005737">
    <property type="term" value="C:cytoplasm"/>
    <property type="evidence" value="ECO:0007669"/>
    <property type="project" value="UniProtKB-SubCell"/>
</dbReference>
<protein>
    <recommendedName>
        <fullName evidence="5 9">Uracil-DNA glycosylase</fullName>
        <shortName evidence="9">UDG</shortName>
        <ecNumber evidence="4 9">3.2.2.27</ecNumber>
    </recommendedName>
</protein>
<comment type="similarity">
    <text evidence="3 9 11">Belongs to the uracil-DNA glycosylase (UDG) superfamily. UNG family.</text>
</comment>
<dbReference type="InterPro" id="IPR036895">
    <property type="entry name" value="Uracil-DNA_glycosylase-like_sf"/>
</dbReference>
<comment type="function">
    <text evidence="2 9 11">Excises uracil residues from the DNA which can arise as a result of misincorporation of dUMP residues by DNA polymerase or due to deamination of cytosine.</text>
</comment>
<evidence type="ECO:0000256" key="1">
    <source>
        <dbReference type="ARBA" id="ARBA00001400"/>
    </source>
</evidence>
<dbReference type="SUPFAM" id="SSF52141">
    <property type="entry name" value="Uracil-DNA glycosylase-like"/>
    <property type="match status" value="1"/>
</dbReference>
<dbReference type="GO" id="GO:0097510">
    <property type="term" value="P:base-excision repair, AP site formation via deaminated base removal"/>
    <property type="evidence" value="ECO:0007669"/>
    <property type="project" value="TreeGrafter"/>
</dbReference>
<dbReference type="InterPro" id="IPR005122">
    <property type="entry name" value="Uracil-DNA_glycosylase-like"/>
</dbReference>
<dbReference type="OrthoDB" id="9804372at2"/>
<reference evidence="13 14" key="1">
    <citation type="submission" date="2018-06" db="EMBL/GenBank/DDBJ databases">
        <authorList>
            <consortium name="Pathogen Informatics"/>
            <person name="Doyle S."/>
        </authorList>
    </citation>
    <scope>NUCLEOTIDE SEQUENCE [LARGE SCALE GENOMIC DNA]</scope>
    <source>
        <strain evidence="13 14">NCTC11801</strain>
    </source>
</reference>